<reference evidence="2" key="1">
    <citation type="journal article" date="2023" name="Mol. Phylogenet. Evol.">
        <title>Genome-scale phylogeny and comparative genomics of the fungal order Sordariales.</title>
        <authorList>
            <person name="Hensen N."/>
            <person name="Bonometti L."/>
            <person name="Westerberg I."/>
            <person name="Brannstrom I.O."/>
            <person name="Guillou S."/>
            <person name="Cros-Aarteil S."/>
            <person name="Calhoun S."/>
            <person name="Haridas S."/>
            <person name="Kuo A."/>
            <person name="Mondo S."/>
            <person name="Pangilinan J."/>
            <person name="Riley R."/>
            <person name="LaButti K."/>
            <person name="Andreopoulos B."/>
            <person name="Lipzen A."/>
            <person name="Chen C."/>
            <person name="Yan M."/>
            <person name="Daum C."/>
            <person name="Ng V."/>
            <person name="Clum A."/>
            <person name="Steindorff A."/>
            <person name="Ohm R.A."/>
            <person name="Martin F."/>
            <person name="Silar P."/>
            <person name="Natvig D.O."/>
            <person name="Lalanne C."/>
            <person name="Gautier V."/>
            <person name="Ament-Velasquez S.L."/>
            <person name="Kruys A."/>
            <person name="Hutchinson M.I."/>
            <person name="Powell A.J."/>
            <person name="Barry K."/>
            <person name="Miller A.N."/>
            <person name="Grigoriev I.V."/>
            <person name="Debuchy R."/>
            <person name="Gladieux P."/>
            <person name="Hiltunen Thoren M."/>
            <person name="Johannesson H."/>
        </authorList>
    </citation>
    <scope>NUCLEOTIDE SEQUENCE</scope>
    <source>
        <strain evidence="2">CBS 315.58</strain>
    </source>
</reference>
<sequence>MSDGTGESQNSGPPEPQTHKVRESERPMRLAQSIFQAGSAQNTPGYDDSDMESLGSFESGVLSLSSESDDDVKKSYFNQASVGFEIVMRVKDRLLERYRILQSLSHSRNHLTSLDEPWGVTSVSGMTRARGTEGSSGTQTMTQTNVHNEQEMKAHSTSRKRRRNDSDQDDDPEESGEDRKGKRPDRAPKEGPSRDQKLACHFWKLNPKEHRRCFRMNLQDVSRIKQHLNRNHYNSHCNIGIWTWTISTSVLGPEHSPL</sequence>
<feature type="compositionally biased region" description="Acidic residues" evidence="1">
    <location>
        <begin position="167"/>
        <end position="176"/>
    </location>
</feature>
<evidence type="ECO:0000313" key="2">
    <source>
        <dbReference type="EMBL" id="KAK4196098.1"/>
    </source>
</evidence>
<dbReference type="AlphaFoldDB" id="A0AAN6X8I2"/>
<dbReference type="PANTHER" id="PTHR38166:SF1">
    <property type="entry name" value="C2H2-TYPE DOMAIN-CONTAINING PROTEIN"/>
    <property type="match status" value="1"/>
</dbReference>
<evidence type="ECO:0000256" key="1">
    <source>
        <dbReference type="SAM" id="MobiDB-lite"/>
    </source>
</evidence>
<organism evidence="2 3">
    <name type="scientific">Triangularia verruculosa</name>
    <dbReference type="NCBI Taxonomy" id="2587418"/>
    <lineage>
        <taxon>Eukaryota</taxon>
        <taxon>Fungi</taxon>
        <taxon>Dikarya</taxon>
        <taxon>Ascomycota</taxon>
        <taxon>Pezizomycotina</taxon>
        <taxon>Sordariomycetes</taxon>
        <taxon>Sordariomycetidae</taxon>
        <taxon>Sordariales</taxon>
        <taxon>Podosporaceae</taxon>
        <taxon>Triangularia</taxon>
    </lineage>
</organism>
<reference evidence="2" key="2">
    <citation type="submission" date="2023-05" db="EMBL/GenBank/DDBJ databases">
        <authorList>
            <consortium name="Lawrence Berkeley National Laboratory"/>
            <person name="Steindorff A."/>
            <person name="Hensen N."/>
            <person name="Bonometti L."/>
            <person name="Westerberg I."/>
            <person name="Brannstrom I.O."/>
            <person name="Guillou S."/>
            <person name="Cros-Aarteil S."/>
            <person name="Calhoun S."/>
            <person name="Haridas S."/>
            <person name="Kuo A."/>
            <person name="Mondo S."/>
            <person name="Pangilinan J."/>
            <person name="Riley R."/>
            <person name="Labutti K."/>
            <person name="Andreopoulos B."/>
            <person name="Lipzen A."/>
            <person name="Chen C."/>
            <person name="Yanf M."/>
            <person name="Daum C."/>
            <person name="Ng V."/>
            <person name="Clum A."/>
            <person name="Ohm R."/>
            <person name="Martin F."/>
            <person name="Silar P."/>
            <person name="Natvig D."/>
            <person name="Lalanne C."/>
            <person name="Gautier V."/>
            <person name="Ament-Velasquez S.L."/>
            <person name="Kruys A."/>
            <person name="Hutchinson M.I."/>
            <person name="Powell A.J."/>
            <person name="Barry K."/>
            <person name="Miller A.N."/>
            <person name="Grigoriev I.V."/>
            <person name="Debuchy R."/>
            <person name="Gladieux P."/>
            <person name="Thoren M.H."/>
            <person name="Johannesson H."/>
        </authorList>
    </citation>
    <scope>NUCLEOTIDE SEQUENCE</scope>
    <source>
        <strain evidence="2">CBS 315.58</strain>
    </source>
</reference>
<feature type="compositionally biased region" description="Polar residues" evidence="1">
    <location>
        <begin position="33"/>
        <end position="44"/>
    </location>
</feature>
<keyword evidence="3" id="KW-1185">Reference proteome</keyword>
<feature type="region of interest" description="Disordered" evidence="1">
    <location>
        <begin position="126"/>
        <end position="199"/>
    </location>
</feature>
<gene>
    <name evidence="2" type="ORF">QBC40DRAFT_11871</name>
</gene>
<dbReference type="EMBL" id="MU863993">
    <property type="protein sequence ID" value="KAK4196098.1"/>
    <property type="molecule type" value="Genomic_DNA"/>
</dbReference>
<dbReference type="Proteomes" id="UP001303160">
    <property type="component" value="Unassembled WGS sequence"/>
</dbReference>
<feature type="region of interest" description="Disordered" evidence="1">
    <location>
        <begin position="1"/>
        <end position="54"/>
    </location>
</feature>
<feature type="compositionally biased region" description="Basic and acidic residues" evidence="1">
    <location>
        <begin position="17"/>
        <end position="28"/>
    </location>
</feature>
<comment type="caution">
    <text evidence="2">The sequence shown here is derived from an EMBL/GenBank/DDBJ whole genome shotgun (WGS) entry which is preliminary data.</text>
</comment>
<proteinExistence type="predicted"/>
<evidence type="ECO:0000313" key="3">
    <source>
        <dbReference type="Proteomes" id="UP001303160"/>
    </source>
</evidence>
<feature type="compositionally biased region" description="Polar residues" evidence="1">
    <location>
        <begin position="133"/>
        <end position="147"/>
    </location>
</feature>
<name>A0AAN6X8I2_9PEZI</name>
<dbReference type="PANTHER" id="PTHR38166">
    <property type="entry name" value="C2H2-TYPE DOMAIN-CONTAINING PROTEIN-RELATED"/>
    <property type="match status" value="1"/>
</dbReference>
<feature type="compositionally biased region" description="Polar residues" evidence="1">
    <location>
        <begin position="1"/>
        <end position="12"/>
    </location>
</feature>
<protein>
    <submittedName>
        <fullName evidence="2">Uncharacterized protein</fullName>
    </submittedName>
</protein>
<accession>A0AAN6X8I2</accession>
<feature type="compositionally biased region" description="Basic and acidic residues" evidence="1">
    <location>
        <begin position="177"/>
        <end position="198"/>
    </location>
</feature>